<keyword evidence="10" id="KW-1185">Reference proteome</keyword>
<dbReference type="SMART" id="SM00288">
    <property type="entry name" value="VHS"/>
    <property type="match status" value="1"/>
</dbReference>
<evidence type="ECO:0000259" key="8">
    <source>
        <dbReference type="PROSITE" id="PS50909"/>
    </source>
</evidence>
<proteinExistence type="inferred from homology"/>
<dbReference type="Pfam" id="PF03127">
    <property type="entry name" value="GAT"/>
    <property type="match status" value="1"/>
</dbReference>
<keyword evidence="3" id="KW-0813">Transport</keyword>
<dbReference type="GO" id="GO:0043328">
    <property type="term" value="P:protein transport to vacuole involved in ubiquitin-dependent protein catabolic process via the multivesicular body sorting pathway"/>
    <property type="evidence" value="ECO:0007669"/>
    <property type="project" value="InterPro"/>
</dbReference>
<dbReference type="SUPFAM" id="SSF89009">
    <property type="entry name" value="GAT-like domain"/>
    <property type="match status" value="1"/>
</dbReference>
<feature type="compositionally biased region" description="Polar residues" evidence="6">
    <location>
        <begin position="322"/>
        <end position="334"/>
    </location>
</feature>
<dbReference type="AlphaFoldDB" id="A0AAV7HL21"/>
<dbReference type="GO" id="GO:0005737">
    <property type="term" value="C:cytoplasm"/>
    <property type="evidence" value="ECO:0007669"/>
    <property type="project" value="UniProtKB-ARBA"/>
</dbReference>
<evidence type="ECO:0000256" key="3">
    <source>
        <dbReference type="ARBA" id="ARBA00022448"/>
    </source>
</evidence>
<dbReference type="Pfam" id="PF00790">
    <property type="entry name" value="VHS"/>
    <property type="match status" value="1"/>
</dbReference>
<feature type="domain" description="GAT" evidence="8">
    <location>
        <begin position="185"/>
        <end position="273"/>
    </location>
</feature>
<feature type="region of interest" description="Disordered" evidence="6">
    <location>
        <begin position="387"/>
        <end position="513"/>
    </location>
</feature>
<feature type="domain" description="VHS" evidence="7">
    <location>
        <begin position="12"/>
        <end position="141"/>
    </location>
</feature>
<dbReference type="InterPro" id="IPR044836">
    <property type="entry name" value="TOL_plant"/>
</dbReference>
<comment type="caution">
    <text evidence="9">The sequence shown here is derived from an EMBL/GenBank/DDBJ whole genome shotgun (WGS) entry which is preliminary data.</text>
</comment>
<evidence type="ECO:0000313" key="10">
    <source>
        <dbReference type="Proteomes" id="UP000775213"/>
    </source>
</evidence>
<dbReference type="GO" id="GO:0016020">
    <property type="term" value="C:membrane"/>
    <property type="evidence" value="ECO:0007669"/>
    <property type="project" value="UniProtKB-SubCell"/>
</dbReference>
<keyword evidence="4" id="KW-0653">Protein transport</keyword>
<feature type="compositionally biased region" description="Acidic residues" evidence="6">
    <location>
        <begin position="303"/>
        <end position="312"/>
    </location>
</feature>
<protein>
    <recommendedName>
        <fullName evidence="11">TOM1-like protein</fullName>
    </recommendedName>
</protein>
<organism evidence="9 10">
    <name type="scientific">Dendrobium chrysotoxum</name>
    <name type="common">Orchid</name>
    <dbReference type="NCBI Taxonomy" id="161865"/>
    <lineage>
        <taxon>Eukaryota</taxon>
        <taxon>Viridiplantae</taxon>
        <taxon>Streptophyta</taxon>
        <taxon>Embryophyta</taxon>
        <taxon>Tracheophyta</taxon>
        <taxon>Spermatophyta</taxon>
        <taxon>Magnoliopsida</taxon>
        <taxon>Liliopsida</taxon>
        <taxon>Asparagales</taxon>
        <taxon>Orchidaceae</taxon>
        <taxon>Epidendroideae</taxon>
        <taxon>Malaxideae</taxon>
        <taxon>Dendrobiinae</taxon>
        <taxon>Dendrobium</taxon>
    </lineage>
</organism>
<dbReference type="Gene3D" id="1.25.40.90">
    <property type="match status" value="1"/>
</dbReference>
<dbReference type="InterPro" id="IPR038425">
    <property type="entry name" value="GAT_sf"/>
</dbReference>
<dbReference type="PANTHER" id="PTHR45898">
    <property type="entry name" value="TOM1-LIKE PROTEIN"/>
    <property type="match status" value="1"/>
</dbReference>
<accession>A0AAV7HL21</accession>
<dbReference type="PROSITE" id="PS50179">
    <property type="entry name" value="VHS"/>
    <property type="match status" value="1"/>
</dbReference>
<evidence type="ECO:0000259" key="7">
    <source>
        <dbReference type="PROSITE" id="PS50179"/>
    </source>
</evidence>
<dbReference type="EMBL" id="JAGFBR010000003">
    <property type="protein sequence ID" value="KAH0468838.1"/>
    <property type="molecule type" value="Genomic_DNA"/>
</dbReference>
<comment type="subcellular location">
    <subcellularLocation>
        <location evidence="1">Membrane</location>
        <topology evidence="1">Peripheral membrane protein</topology>
    </subcellularLocation>
</comment>
<keyword evidence="5" id="KW-0472">Membrane</keyword>
<dbReference type="SUPFAM" id="SSF48464">
    <property type="entry name" value="ENTH/VHS domain"/>
    <property type="match status" value="1"/>
</dbReference>
<name>A0AAV7HL21_DENCH</name>
<dbReference type="InterPro" id="IPR008942">
    <property type="entry name" value="ENTH_VHS"/>
</dbReference>
<dbReference type="InterPro" id="IPR002014">
    <property type="entry name" value="VHS_dom"/>
</dbReference>
<evidence type="ECO:0000256" key="4">
    <source>
        <dbReference type="ARBA" id="ARBA00022927"/>
    </source>
</evidence>
<evidence type="ECO:0000256" key="2">
    <source>
        <dbReference type="ARBA" id="ARBA00007708"/>
    </source>
</evidence>
<dbReference type="CDD" id="cd03561">
    <property type="entry name" value="VHS"/>
    <property type="match status" value="1"/>
</dbReference>
<evidence type="ECO:0000256" key="1">
    <source>
        <dbReference type="ARBA" id="ARBA00004170"/>
    </source>
</evidence>
<evidence type="ECO:0000256" key="5">
    <source>
        <dbReference type="ARBA" id="ARBA00023136"/>
    </source>
</evidence>
<dbReference type="InterPro" id="IPR004152">
    <property type="entry name" value="GAT_dom"/>
</dbReference>
<feature type="region of interest" description="Disordered" evidence="6">
    <location>
        <begin position="567"/>
        <end position="587"/>
    </location>
</feature>
<feature type="compositionally biased region" description="Low complexity" evidence="6">
    <location>
        <begin position="470"/>
        <end position="494"/>
    </location>
</feature>
<feature type="region of interest" description="Disordered" evidence="6">
    <location>
        <begin position="158"/>
        <end position="178"/>
    </location>
</feature>
<feature type="compositionally biased region" description="Low complexity" evidence="6">
    <location>
        <begin position="440"/>
        <end position="463"/>
    </location>
</feature>
<feature type="compositionally biased region" description="Polar residues" evidence="6">
    <location>
        <begin position="402"/>
        <end position="428"/>
    </location>
</feature>
<comment type="similarity">
    <text evidence="2">Belongs to the TOM1 family.</text>
</comment>
<feature type="region of interest" description="Disordered" evidence="6">
    <location>
        <begin position="527"/>
        <end position="549"/>
    </location>
</feature>
<dbReference type="FunFam" id="1.25.40.90:FF:000028">
    <property type="entry name" value="TOM1-like protein 2"/>
    <property type="match status" value="1"/>
</dbReference>
<dbReference type="Proteomes" id="UP000775213">
    <property type="component" value="Unassembled WGS sequence"/>
</dbReference>
<dbReference type="Gene3D" id="1.20.58.160">
    <property type="match status" value="1"/>
</dbReference>
<evidence type="ECO:0000256" key="6">
    <source>
        <dbReference type="SAM" id="MobiDB-lite"/>
    </source>
</evidence>
<evidence type="ECO:0008006" key="11">
    <source>
        <dbReference type="Google" id="ProtNLM"/>
    </source>
</evidence>
<dbReference type="GO" id="GO:0035091">
    <property type="term" value="F:phosphatidylinositol binding"/>
    <property type="evidence" value="ECO:0007669"/>
    <property type="project" value="InterPro"/>
</dbReference>
<dbReference type="CDD" id="cd14231">
    <property type="entry name" value="GAT_GGA-like_plant"/>
    <property type="match status" value="1"/>
</dbReference>
<gene>
    <name evidence="9" type="ORF">IEQ34_002070</name>
</gene>
<dbReference type="PROSITE" id="PS50909">
    <property type="entry name" value="GAT"/>
    <property type="match status" value="1"/>
</dbReference>
<feature type="region of interest" description="Disordered" evidence="6">
    <location>
        <begin position="303"/>
        <end position="334"/>
    </location>
</feature>
<sequence>MASSATVRVDKATSDLLLGPDWTMNMEICDSINSDPGLAKEVVKAVKKRLQHKSPRVQFLALTLLETMIKNCGDFIHFQVAERDILQEMVKIVRKKTDMEVREKILVLLDSWQEAFGGSGGKYPQYFWAYTDLKRSGVDFPKRPSDATLIFTPPTHQAATTRTPHLGHGMPSDSPMRLDQAMSSESANLSLSDLDRMRSVMELLNDMLKAVNPHDREAVKDEVIKDLVDQCRSHQKKILQLIDSTGDEELLGQGLALNDNLQSLLAKHDAIASGSPFPEEASESVPVPTVPAALATIATNRFEEDEEEDDEFSQLARRNSKVKPTSTESSVAISTNDTNVAAVIKQSSNEVSCSMGDHPLALPNPPPPVKTTAKEQNIIDLLSITMSSPSHTPITPSTPPTAFQQIGSTDSVTRSGLGNPQSPQTFPANQGYMPYNCSIAPWAQTQPPSSPQSQHSPAQLQPQFHFRPEQQSQSHPQSQYLLQSGPQQQPQYASYPPPPWEDAPRTNPNPFTQTTYMMQYNSLGMNAANPPSATGEAPAKTNSRPAVSHKPFVPSYRLFEDLVDTSNPNGVLKASGASGQGMAYTRK</sequence>
<dbReference type="GO" id="GO:0043130">
    <property type="term" value="F:ubiquitin binding"/>
    <property type="evidence" value="ECO:0007669"/>
    <property type="project" value="InterPro"/>
</dbReference>
<reference evidence="9 10" key="1">
    <citation type="journal article" date="2021" name="Hortic Res">
        <title>Chromosome-scale assembly of the Dendrobium chrysotoxum genome enhances the understanding of orchid evolution.</title>
        <authorList>
            <person name="Zhang Y."/>
            <person name="Zhang G.Q."/>
            <person name="Zhang D."/>
            <person name="Liu X.D."/>
            <person name="Xu X.Y."/>
            <person name="Sun W.H."/>
            <person name="Yu X."/>
            <person name="Zhu X."/>
            <person name="Wang Z.W."/>
            <person name="Zhao X."/>
            <person name="Zhong W.Y."/>
            <person name="Chen H."/>
            <person name="Yin W.L."/>
            <person name="Huang T."/>
            <person name="Niu S.C."/>
            <person name="Liu Z.J."/>
        </authorList>
    </citation>
    <scope>NUCLEOTIDE SEQUENCE [LARGE SCALE GENOMIC DNA]</scope>
    <source>
        <strain evidence="9">Lindl</strain>
    </source>
</reference>
<evidence type="ECO:0000313" key="9">
    <source>
        <dbReference type="EMBL" id="KAH0468838.1"/>
    </source>
</evidence>
<dbReference type="PANTHER" id="PTHR45898:SF2">
    <property type="entry name" value="TOM1-LIKE PROTEIN 6"/>
    <property type="match status" value="1"/>
</dbReference>